<dbReference type="InterPro" id="IPR043502">
    <property type="entry name" value="DNA/RNA_pol_sf"/>
</dbReference>
<dbReference type="Pfam" id="PF17919">
    <property type="entry name" value="RT_RNaseH_2"/>
    <property type="match status" value="1"/>
</dbReference>
<evidence type="ECO:0000313" key="4">
    <source>
        <dbReference type="Proteomes" id="UP000288805"/>
    </source>
</evidence>
<dbReference type="PROSITE" id="PS50994">
    <property type="entry name" value="INTEGRASE"/>
    <property type="match status" value="1"/>
</dbReference>
<dbReference type="GO" id="GO:0003824">
    <property type="term" value="F:catalytic activity"/>
    <property type="evidence" value="ECO:0007669"/>
    <property type="project" value="UniProtKB-KW"/>
</dbReference>
<dbReference type="Proteomes" id="UP000288805">
    <property type="component" value="Unassembled WGS sequence"/>
</dbReference>
<sequence length="417" mass="48081">MGKKDTHWDWSSDCQKAFEKLKVAISTELMLCLPNMDLPFEVQIDVSTRALGGVLVQEGHPIAFESRKLNEAEQRYSTHKKEMIAVIHCLEQWKHYLIKQAAKLDFTYEKLKLPVKKGTTRKYWLEDVLLVVKGGRLYVPGSNLRKELQRETHDANTHACPTEEATRLFLNHVVKYFGLPKDIVNNRDARFTCWFWTKLFKLLGSELKFSTTNHPQTDGQTKQINALFEEYLRHYKSSAIGLSPFELATGQQPLMPLKVAKQRTGGNCLMAYRFARSRKKMLDEAWESLEKAARRMKNPKSEVSWERDVMLWQLEEAVQTYLQSKSTRVLTPTGGTRAQCLVQGDDLVSHGHKAMVRVTPRRRPRHKIYGHIDLWSHGRNAMTSCYTKKRAWARCEATTATRRMQEHGASNGCSLNV</sequence>
<evidence type="ECO:0000256" key="1">
    <source>
        <dbReference type="ARBA" id="ARBA00023268"/>
    </source>
</evidence>
<keyword evidence="1" id="KW-0511">Multifunctional enzyme</keyword>
<name>A0A438DDF8_VITVI</name>
<comment type="caution">
    <text evidence="3">The sequence shown here is derived from an EMBL/GenBank/DDBJ whole genome shotgun (WGS) entry which is preliminary data.</text>
</comment>
<reference evidence="3 4" key="1">
    <citation type="journal article" date="2018" name="PLoS Genet.">
        <title>Population sequencing reveals clonal diversity and ancestral inbreeding in the grapevine cultivar Chardonnay.</title>
        <authorList>
            <person name="Roach M.J."/>
            <person name="Johnson D.L."/>
            <person name="Bohlmann J."/>
            <person name="van Vuuren H.J."/>
            <person name="Jones S.J."/>
            <person name="Pretorius I.S."/>
            <person name="Schmidt S.A."/>
            <person name="Borneman A.R."/>
        </authorList>
    </citation>
    <scope>NUCLEOTIDE SEQUENCE [LARGE SCALE GENOMIC DNA]</scope>
    <source>
        <strain evidence="4">cv. Chardonnay</strain>
        <tissue evidence="3">Leaf</tissue>
    </source>
</reference>
<dbReference type="EMBL" id="QGNW01001677">
    <property type="protein sequence ID" value="RVW33456.1"/>
    <property type="molecule type" value="Genomic_DNA"/>
</dbReference>
<dbReference type="InterPro" id="IPR041577">
    <property type="entry name" value="RT_RNaseH_2"/>
</dbReference>
<feature type="domain" description="Integrase catalytic" evidence="2">
    <location>
        <begin position="110"/>
        <end position="233"/>
    </location>
</feature>
<dbReference type="SUPFAM" id="SSF56672">
    <property type="entry name" value="DNA/RNA polymerases"/>
    <property type="match status" value="1"/>
</dbReference>
<organism evidence="3 4">
    <name type="scientific">Vitis vinifera</name>
    <name type="common">Grape</name>
    <dbReference type="NCBI Taxonomy" id="29760"/>
    <lineage>
        <taxon>Eukaryota</taxon>
        <taxon>Viridiplantae</taxon>
        <taxon>Streptophyta</taxon>
        <taxon>Embryophyta</taxon>
        <taxon>Tracheophyta</taxon>
        <taxon>Spermatophyta</taxon>
        <taxon>Magnoliopsida</taxon>
        <taxon>eudicotyledons</taxon>
        <taxon>Gunneridae</taxon>
        <taxon>Pentapetalae</taxon>
        <taxon>rosids</taxon>
        <taxon>Vitales</taxon>
        <taxon>Vitaceae</taxon>
        <taxon>Viteae</taxon>
        <taxon>Vitis</taxon>
    </lineage>
</organism>
<dbReference type="Gene3D" id="3.30.420.10">
    <property type="entry name" value="Ribonuclease H-like superfamily/Ribonuclease H"/>
    <property type="match status" value="1"/>
</dbReference>
<dbReference type="SUPFAM" id="SSF53098">
    <property type="entry name" value="Ribonuclease H-like"/>
    <property type="match status" value="1"/>
</dbReference>
<dbReference type="GO" id="GO:0003676">
    <property type="term" value="F:nucleic acid binding"/>
    <property type="evidence" value="ECO:0007669"/>
    <property type="project" value="InterPro"/>
</dbReference>
<dbReference type="GO" id="GO:0015074">
    <property type="term" value="P:DNA integration"/>
    <property type="evidence" value="ECO:0007669"/>
    <property type="project" value="InterPro"/>
</dbReference>
<dbReference type="PANTHER" id="PTHR37984:SF5">
    <property type="entry name" value="PROTEIN NYNRIN-LIKE"/>
    <property type="match status" value="1"/>
</dbReference>
<dbReference type="AlphaFoldDB" id="A0A438DDF8"/>
<dbReference type="InterPro" id="IPR001584">
    <property type="entry name" value="Integrase_cat-core"/>
</dbReference>
<evidence type="ECO:0000313" key="3">
    <source>
        <dbReference type="EMBL" id="RVW33456.1"/>
    </source>
</evidence>
<dbReference type="Gene3D" id="3.10.20.370">
    <property type="match status" value="1"/>
</dbReference>
<accession>A0A438DDF8</accession>
<proteinExistence type="predicted"/>
<evidence type="ECO:0000259" key="2">
    <source>
        <dbReference type="PROSITE" id="PS50994"/>
    </source>
</evidence>
<protein>
    <submittedName>
        <fullName evidence="3">Retrovirus-related Pol polyprotein from transposon 297</fullName>
    </submittedName>
</protein>
<gene>
    <name evidence="3" type="primary">pol_666</name>
    <name evidence="3" type="ORF">CK203_117670</name>
</gene>
<dbReference type="PANTHER" id="PTHR37984">
    <property type="entry name" value="PROTEIN CBG26694"/>
    <property type="match status" value="1"/>
</dbReference>
<dbReference type="InterPro" id="IPR036397">
    <property type="entry name" value="RNaseH_sf"/>
</dbReference>
<dbReference type="InterPro" id="IPR050951">
    <property type="entry name" value="Retrovirus_Pol_polyprotein"/>
</dbReference>
<dbReference type="InterPro" id="IPR012337">
    <property type="entry name" value="RNaseH-like_sf"/>
</dbReference>